<reference evidence="5 6" key="1">
    <citation type="submission" date="2020-07" db="EMBL/GenBank/DDBJ databases">
        <title>Genomic Encyclopedia of Type Strains, Phase III (KMG-III): the genomes of soil and plant-associated and newly described type strains.</title>
        <authorList>
            <person name="Whitman W."/>
        </authorList>
    </citation>
    <scope>NUCLEOTIDE SEQUENCE [LARGE SCALE GENOMIC DNA]</scope>
    <source>
        <strain evidence="5 6">CECT 8576</strain>
    </source>
</reference>
<gene>
    <name evidence="5" type="ORF">FHR84_003433</name>
</gene>
<evidence type="ECO:0000256" key="1">
    <source>
        <dbReference type="ARBA" id="ARBA00023015"/>
    </source>
</evidence>
<keyword evidence="2" id="KW-0804">Transcription</keyword>
<dbReference type="Pfam" id="PF13490">
    <property type="entry name" value="zf-HC2"/>
    <property type="match status" value="1"/>
</dbReference>
<keyword evidence="1" id="KW-0805">Transcription regulation</keyword>
<evidence type="ECO:0000313" key="6">
    <source>
        <dbReference type="Proteomes" id="UP000548304"/>
    </source>
</evidence>
<dbReference type="InterPro" id="IPR027383">
    <property type="entry name" value="Znf_put"/>
</dbReference>
<evidence type="ECO:0000259" key="4">
    <source>
        <dbReference type="Pfam" id="PF13490"/>
    </source>
</evidence>
<evidence type="ECO:0000256" key="3">
    <source>
        <dbReference type="SAM" id="MobiDB-lite"/>
    </source>
</evidence>
<accession>A0A852YYB7</accession>
<feature type="region of interest" description="Disordered" evidence="3">
    <location>
        <begin position="177"/>
        <end position="241"/>
    </location>
</feature>
<evidence type="ECO:0000313" key="5">
    <source>
        <dbReference type="EMBL" id="NYH80084.1"/>
    </source>
</evidence>
<feature type="compositionally biased region" description="Low complexity" evidence="3">
    <location>
        <begin position="199"/>
        <end position="230"/>
    </location>
</feature>
<comment type="caution">
    <text evidence="5">The sequence shown here is derived from an EMBL/GenBank/DDBJ whole genome shotgun (WGS) entry which is preliminary data.</text>
</comment>
<name>A0A852YYB7_9ACTN</name>
<protein>
    <recommendedName>
        <fullName evidence="4">Putative zinc-finger domain-containing protein</fullName>
    </recommendedName>
</protein>
<dbReference type="AlphaFoldDB" id="A0A852YYB7"/>
<organism evidence="5 6">
    <name type="scientific">Actinopolyspora biskrensis</name>
    <dbReference type="NCBI Taxonomy" id="1470178"/>
    <lineage>
        <taxon>Bacteria</taxon>
        <taxon>Bacillati</taxon>
        <taxon>Actinomycetota</taxon>
        <taxon>Actinomycetes</taxon>
        <taxon>Actinopolysporales</taxon>
        <taxon>Actinopolysporaceae</taxon>
        <taxon>Actinopolyspora</taxon>
    </lineage>
</organism>
<dbReference type="Proteomes" id="UP000548304">
    <property type="component" value="Unassembled WGS sequence"/>
</dbReference>
<keyword evidence="6" id="KW-1185">Reference proteome</keyword>
<dbReference type="Gene3D" id="1.10.10.1320">
    <property type="entry name" value="Anti-sigma factor, zinc-finger domain"/>
    <property type="match status" value="1"/>
</dbReference>
<feature type="compositionally biased region" description="Basic residues" evidence="3">
    <location>
        <begin position="142"/>
        <end position="151"/>
    </location>
</feature>
<dbReference type="RefSeq" id="WP_179536444.1">
    <property type="nucleotide sequence ID" value="NZ_JACBYW010000006.1"/>
</dbReference>
<feature type="domain" description="Putative zinc-finger" evidence="4">
    <location>
        <begin position="15"/>
        <end position="46"/>
    </location>
</feature>
<feature type="region of interest" description="Disordered" evidence="3">
    <location>
        <begin position="101"/>
        <end position="151"/>
    </location>
</feature>
<dbReference type="InterPro" id="IPR041916">
    <property type="entry name" value="Anti_sigma_zinc_sf"/>
</dbReference>
<dbReference type="EMBL" id="JACBYW010000006">
    <property type="protein sequence ID" value="NYH80084.1"/>
    <property type="molecule type" value="Genomic_DNA"/>
</dbReference>
<evidence type="ECO:0000256" key="2">
    <source>
        <dbReference type="ARBA" id="ARBA00023163"/>
    </source>
</evidence>
<sequence>MTGLRGWGLPEQHLALDALVAFVDGELSPSAHDRAAAHLATCPSCAAEADSQRQARSAVRTASTPSISPQLLQSLQSIPSTAELPEQPDNLALSEDGRLVTTNGRNAGAKSSPLGAELPLGGGAVRPGPLEGEQSEAESGQHHSKFGGRRAKQGAGVVFSGLVLGALAFMNTPADSVRNNVTTVPDQAPHGGAVEEAESSVTSTSPAPGTLAASSPGTPVSTTPSETVGSRVATPTAPESP</sequence>
<proteinExistence type="predicted"/>